<protein>
    <recommendedName>
        <fullName evidence="3">DUF6534 domain-containing protein</fullName>
    </recommendedName>
</protein>
<proteinExistence type="predicted"/>
<organism evidence="4 5">
    <name type="scientific">Lactarius akahatsu</name>
    <dbReference type="NCBI Taxonomy" id="416441"/>
    <lineage>
        <taxon>Eukaryota</taxon>
        <taxon>Fungi</taxon>
        <taxon>Dikarya</taxon>
        <taxon>Basidiomycota</taxon>
        <taxon>Agaricomycotina</taxon>
        <taxon>Agaricomycetes</taxon>
        <taxon>Russulales</taxon>
        <taxon>Russulaceae</taxon>
        <taxon>Lactarius</taxon>
    </lineage>
</organism>
<evidence type="ECO:0000256" key="2">
    <source>
        <dbReference type="SAM" id="Phobius"/>
    </source>
</evidence>
<keyword evidence="5" id="KW-1185">Reference proteome</keyword>
<gene>
    <name evidence="4" type="ORF">EDB92DRAFT_1955742</name>
</gene>
<dbReference type="InterPro" id="IPR045339">
    <property type="entry name" value="DUF6534"/>
</dbReference>
<sequence length="264" mass="29384">MQTQRDIRANDRKRYTHRNTENEKARSIHQFLYSRRSFYANRIYLLSEGSLYLPAAISLVSLTEFGVGIAYSAKILKHIREPDPGSFEGFFIATLACKVPCDVLITTGMVYYLLSNRSQVRRKNNVLNLLAIYSVNCGILHLVFAIVCVTLFTKYPDTLIYSPSLFIMFRLSLCAFMAILNSRDHLRETLDGSGGVVAISQLRVCTGTSLPWGAQETAEASTNAAVPKSLSPALVSSDTLPSRSVIAFDREKYPVPPVMQLGSN</sequence>
<keyword evidence="2" id="KW-0812">Transmembrane</keyword>
<evidence type="ECO:0000256" key="1">
    <source>
        <dbReference type="SAM" id="MobiDB-lite"/>
    </source>
</evidence>
<feature type="transmembrane region" description="Helical" evidence="2">
    <location>
        <begin position="159"/>
        <end position="180"/>
    </location>
</feature>
<feature type="transmembrane region" description="Helical" evidence="2">
    <location>
        <begin position="51"/>
        <end position="71"/>
    </location>
</feature>
<feature type="transmembrane region" description="Helical" evidence="2">
    <location>
        <begin position="126"/>
        <end position="153"/>
    </location>
</feature>
<dbReference type="Pfam" id="PF20152">
    <property type="entry name" value="DUF6534"/>
    <property type="match status" value="1"/>
</dbReference>
<feature type="transmembrane region" description="Helical" evidence="2">
    <location>
        <begin position="91"/>
        <end position="114"/>
    </location>
</feature>
<comment type="caution">
    <text evidence="4">The sequence shown here is derived from an EMBL/GenBank/DDBJ whole genome shotgun (WGS) entry which is preliminary data.</text>
</comment>
<dbReference type="EMBL" id="JAKELL010000194">
    <property type="protein sequence ID" value="KAH8978923.1"/>
    <property type="molecule type" value="Genomic_DNA"/>
</dbReference>
<dbReference type="AlphaFoldDB" id="A0AAD4L3M0"/>
<name>A0AAD4L3M0_9AGAM</name>
<reference evidence="4" key="1">
    <citation type="submission" date="2022-01" db="EMBL/GenBank/DDBJ databases">
        <title>Comparative genomics reveals a dynamic genome evolution in the ectomycorrhizal milk-cap (Lactarius) mushrooms.</title>
        <authorList>
            <consortium name="DOE Joint Genome Institute"/>
            <person name="Lebreton A."/>
            <person name="Tang N."/>
            <person name="Kuo A."/>
            <person name="LaButti K."/>
            <person name="Drula E."/>
            <person name="Barry K."/>
            <person name="Clum A."/>
            <person name="Lipzen A."/>
            <person name="Mousain D."/>
            <person name="Ng V."/>
            <person name="Wang R."/>
            <person name="Wang X."/>
            <person name="Dai Y."/>
            <person name="Henrissat B."/>
            <person name="Grigoriev I.V."/>
            <person name="Guerin-Laguette A."/>
            <person name="Yu F."/>
            <person name="Martin F.M."/>
        </authorList>
    </citation>
    <scope>NUCLEOTIDE SEQUENCE</scope>
    <source>
        <strain evidence="4">QP</strain>
    </source>
</reference>
<evidence type="ECO:0000313" key="5">
    <source>
        <dbReference type="Proteomes" id="UP001201163"/>
    </source>
</evidence>
<dbReference type="PANTHER" id="PTHR40465">
    <property type="entry name" value="CHROMOSOME 1, WHOLE GENOME SHOTGUN SEQUENCE"/>
    <property type="match status" value="1"/>
</dbReference>
<dbReference type="PANTHER" id="PTHR40465:SF1">
    <property type="entry name" value="DUF6534 DOMAIN-CONTAINING PROTEIN"/>
    <property type="match status" value="1"/>
</dbReference>
<keyword evidence="2" id="KW-1133">Transmembrane helix</keyword>
<feature type="region of interest" description="Disordered" evidence="1">
    <location>
        <begin position="1"/>
        <end position="21"/>
    </location>
</feature>
<keyword evidence="2" id="KW-0472">Membrane</keyword>
<dbReference type="Proteomes" id="UP001201163">
    <property type="component" value="Unassembled WGS sequence"/>
</dbReference>
<evidence type="ECO:0000313" key="4">
    <source>
        <dbReference type="EMBL" id="KAH8978923.1"/>
    </source>
</evidence>
<evidence type="ECO:0000259" key="3">
    <source>
        <dbReference type="Pfam" id="PF20152"/>
    </source>
</evidence>
<feature type="domain" description="DUF6534" evidence="3">
    <location>
        <begin position="101"/>
        <end position="185"/>
    </location>
</feature>
<accession>A0AAD4L3M0</accession>